<reference evidence="1" key="1">
    <citation type="journal article" date="2019" name="bioRxiv">
        <title>The Genome of the Zebra Mussel, Dreissena polymorpha: A Resource for Invasive Species Research.</title>
        <authorList>
            <person name="McCartney M.A."/>
            <person name="Auch B."/>
            <person name="Kono T."/>
            <person name="Mallez S."/>
            <person name="Zhang Y."/>
            <person name="Obille A."/>
            <person name="Becker A."/>
            <person name="Abrahante J.E."/>
            <person name="Garbe J."/>
            <person name="Badalamenti J.P."/>
            <person name="Herman A."/>
            <person name="Mangelson H."/>
            <person name="Liachko I."/>
            <person name="Sullivan S."/>
            <person name="Sone E.D."/>
            <person name="Koren S."/>
            <person name="Silverstein K.A.T."/>
            <person name="Beckman K.B."/>
            <person name="Gohl D.M."/>
        </authorList>
    </citation>
    <scope>NUCLEOTIDE SEQUENCE</scope>
    <source>
        <strain evidence="1">Duluth1</strain>
        <tissue evidence="1">Whole animal</tissue>
    </source>
</reference>
<sequence>MFHEDRTINVTLRVKNALHPVDITVTNFHEDQTINEASRITIFVLVQDIVGTNLLTMFYDNRIINVTFRVFTRLFYGEIRKIAPAHDSHFHEDWTINPYKKCPATGHHVFQPTRALFELVLDIIDKNILTRVHEYRTINVASSLLTIHVFQQTRTIFELHDITRTNVLTKFREDSAVNLNFRVKNDGPPVSDVCQPTRTIFKHVQDINRKNLLTFKCDDFGRYFIL</sequence>
<name>A0A9D4S4J7_DREPO</name>
<reference evidence="1" key="2">
    <citation type="submission" date="2020-11" db="EMBL/GenBank/DDBJ databases">
        <authorList>
            <person name="McCartney M.A."/>
            <person name="Auch B."/>
            <person name="Kono T."/>
            <person name="Mallez S."/>
            <person name="Becker A."/>
            <person name="Gohl D.M."/>
            <person name="Silverstein K.A.T."/>
            <person name="Koren S."/>
            <person name="Bechman K.B."/>
            <person name="Herman A."/>
            <person name="Abrahante J.E."/>
            <person name="Garbe J."/>
        </authorList>
    </citation>
    <scope>NUCLEOTIDE SEQUENCE</scope>
    <source>
        <strain evidence="1">Duluth1</strain>
        <tissue evidence="1">Whole animal</tissue>
    </source>
</reference>
<evidence type="ECO:0000313" key="2">
    <source>
        <dbReference type="Proteomes" id="UP000828390"/>
    </source>
</evidence>
<dbReference type="EMBL" id="JAIWYP010000001">
    <property type="protein sequence ID" value="KAH3889637.1"/>
    <property type="molecule type" value="Genomic_DNA"/>
</dbReference>
<protein>
    <submittedName>
        <fullName evidence="1">Uncharacterized protein</fullName>
    </submittedName>
</protein>
<gene>
    <name evidence="1" type="ORF">DPMN_013697</name>
</gene>
<comment type="caution">
    <text evidence="1">The sequence shown here is derived from an EMBL/GenBank/DDBJ whole genome shotgun (WGS) entry which is preliminary data.</text>
</comment>
<accession>A0A9D4S4J7</accession>
<proteinExistence type="predicted"/>
<dbReference type="Proteomes" id="UP000828390">
    <property type="component" value="Unassembled WGS sequence"/>
</dbReference>
<dbReference type="AlphaFoldDB" id="A0A9D4S4J7"/>
<evidence type="ECO:0000313" key="1">
    <source>
        <dbReference type="EMBL" id="KAH3889637.1"/>
    </source>
</evidence>
<organism evidence="1 2">
    <name type="scientific">Dreissena polymorpha</name>
    <name type="common">Zebra mussel</name>
    <name type="synonym">Mytilus polymorpha</name>
    <dbReference type="NCBI Taxonomy" id="45954"/>
    <lineage>
        <taxon>Eukaryota</taxon>
        <taxon>Metazoa</taxon>
        <taxon>Spiralia</taxon>
        <taxon>Lophotrochozoa</taxon>
        <taxon>Mollusca</taxon>
        <taxon>Bivalvia</taxon>
        <taxon>Autobranchia</taxon>
        <taxon>Heteroconchia</taxon>
        <taxon>Euheterodonta</taxon>
        <taxon>Imparidentia</taxon>
        <taxon>Neoheterodontei</taxon>
        <taxon>Myida</taxon>
        <taxon>Dreissenoidea</taxon>
        <taxon>Dreissenidae</taxon>
        <taxon>Dreissena</taxon>
    </lineage>
</organism>
<keyword evidence="2" id="KW-1185">Reference proteome</keyword>